<keyword evidence="3 6" id="KW-0732">Signal</keyword>
<dbReference type="RefSeq" id="WP_273599563.1">
    <property type="nucleotide sequence ID" value="NZ_JAQQXT010000003.1"/>
</dbReference>
<dbReference type="PANTHER" id="PTHR38776:SF1">
    <property type="entry name" value="MLTA-INTERACTING PROTEIN-RELATED"/>
    <property type="match status" value="1"/>
</dbReference>
<protein>
    <submittedName>
        <fullName evidence="7">MipA/OmpV family protein</fullName>
    </submittedName>
</protein>
<feature type="chain" id="PRO_5046743379" evidence="6">
    <location>
        <begin position="27"/>
        <end position="268"/>
    </location>
</feature>
<feature type="signal peptide" evidence="6">
    <location>
        <begin position="1"/>
        <end position="26"/>
    </location>
</feature>
<dbReference type="Proteomes" id="UP001221189">
    <property type="component" value="Unassembled WGS sequence"/>
</dbReference>
<organism evidence="7 8">
    <name type="scientific">Roseateles albus</name>
    <dbReference type="NCBI Taxonomy" id="2987525"/>
    <lineage>
        <taxon>Bacteria</taxon>
        <taxon>Pseudomonadati</taxon>
        <taxon>Pseudomonadota</taxon>
        <taxon>Betaproteobacteria</taxon>
        <taxon>Burkholderiales</taxon>
        <taxon>Sphaerotilaceae</taxon>
        <taxon>Roseateles</taxon>
    </lineage>
</organism>
<proteinExistence type="inferred from homology"/>
<sequence>MKLHVRPLLKVALATALALAGQAAFAQAFDAARIYGAIPERDGGAVGLGVFTGQKYLGSRETRTMPVPVIDYQWSNGFFAGTGNGLGLNFSKQPNISYGLRITADFGRDEDLDANLNGMGDIKARPEFGGFLNYNLDRSFVLTSSLRYGAGNDRKDMQLDLGAVYSTMLAPQWRIGVGAAVTLVNADYTQTNFGVSAAQSARSGHAVYSPGAGLRDVRANLSLTYAINQRTAITTALSARALQGDAKDSPITRKANSLGGGVVGTYLF</sequence>
<dbReference type="Pfam" id="PF06629">
    <property type="entry name" value="MipA"/>
    <property type="match status" value="1"/>
</dbReference>
<evidence type="ECO:0000256" key="5">
    <source>
        <dbReference type="ARBA" id="ARBA00023237"/>
    </source>
</evidence>
<reference evidence="7 8" key="1">
    <citation type="submission" date="2022-10" db="EMBL/GenBank/DDBJ databases">
        <title>Paucibacter sp. hw1 Genome sequencing.</title>
        <authorList>
            <person name="Park S."/>
        </authorList>
    </citation>
    <scope>NUCLEOTIDE SEQUENCE [LARGE SCALE GENOMIC DNA]</scope>
    <source>
        <strain evidence="8">hw1</strain>
    </source>
</reference>
<keyword evidence="8" id="KW-1185">Reference proteome</keyword>
<gene>
    <name evidence="7" type="ORF">PRZ03_06640</name>
</gene>
<evidence type="ECO:0000256" key="3">
    <source>
        <dbReference type="ARBA" id="ARBA00022729"/>
    </source>
</evidence>
<comment type="caution">
    <text evidence="7">The sequence shown here is derived from an EMBL/GenBank/DDBJ whole genome shotgun (WGS) entry which is preliminary data.</text>
</comment>
<evidence type="ECO:0000256" key="4">
    <source>
        <dbReference type="ARBA" id="ARBA00023136"/>
    </source>
</evidence>
<name>A0ABT5KBC8_9BURK</name>
<keyword evidence="4" id="KW-0472">Membrane</keyword>
<dbReference type="EMBL" id="JAQQXT010000003">
    <property type="protein sequence ID" value="MDC8771243.1"/>
    <property type="molecule type" value="Genomic_DNA"/>
</dbReference>
<evidence type="ECO:0000256" key="2">
    <source>
        <dbReference type="ARBA" id="ARBA00005722"/>
    </source>
</evidence>
<accession>A0ABT5KBC8</accession>
<comment type="similarity">
    <text evidence="2">Belongs to the MipA/OmpV family.</text>
</comment>
<evidence type="ECO:0000313" key="8">
    <source>
        <dbReference type="Proteomes" id="UP001221189"/>
    </source>
</evidence>
<evidence type="ECO:0000256" key="6">
    <source>
        <dbReference type="SAM" id="SignalP"/>
    </source>
</evidence>
<dbReference type="PANTHER" id="PTHR38776">
    <property type="entry name" value="MLTA-INTERACTING PROTEIN-RELATED"/>
    <property type="match status" value="1"/>
</dbReference>
<dbReference type="InterPro" id="IPR010583">
    <property type="entry name" value="MipA"/>
</dbReference>
<comment type="subcellular location">
    <subcellularLocation>
        <location evidence="1">Cell outer membrane</location>
    </subcellularLocation>
</comment>
<evidence type="ECO:0000313" key="7">
    <source>
        <dbReference type="EMBL" id="MDC8771243.1"/>
    </source>
</evidence>
<keyword evidence="5" id="KW-0998">Cell outer membrane</keyword>
<evidence type="ECO:0000256" key="1">
    <source>
        <dbReference type="ARBA" id="ARBA00004442"/>
    </source>
</evidence>